<organism evidence="3 4">
    <name type="scientific">Croceicoccus mobilis</name>
    <dbReference type="NCBI Taxonomy" id="1703339"/>
    <lineage>
        <taxon>Bacteria</taxon>
        <taxon>Pseudomonadati</taxon>
        <taxon>Pseudomonadota</taxon>
        <taxon>Alphaproteobacteria</taxon>
        <taxon>Sphingomonadales</taxon>
        <taxon>Erythrobacteraceae</taxon>
        <taxon>Croceicoccus</taxon>
    </lineage>
</organism>
<dbReference type="PANTHER" id="PTHR24321:SF8">
    <property type="entry name" value="ESTRADIOL 17-BETA-DEHYDROGENASE 8-RELATED"/>
    <property type="match status" value="1"/>
</dbReference>
<dbReference type="PRINTS" id="PR00080">
    <property type="entry name" value="SDRFAMILY"/>
</dbReference>
<dbReference type="PRINTS" id="PR00081">
    <property type="entry name" value="GDHRDH"/>
</dbReference>
<dbReference type="SUPFAM" id="SSF51735">
    <property type="entry name" value="NAD(P)-binding Rossmann-fold domains"/>
    <property type="match status" value="1"/>
</dbReference>
<keyword evidence="4" id="KW-1185">Reference proteome</keyword>
<dbReference type="PROSITE" id="PS00061">
    <property type="entry name" value="ADH_SHORT"/>
    <property type="match status" value="1"/>
</dbReference>
<comment type="caution">
    <text evidence="3">The sequence shown here is derived from an EMBL/GenBank/DDBJ whole genome shotgun (WGS) entry which is preliminary data.</text>
</comment>
<evidence type="ECO:0000313" key="3">
    <source>
        <dbReference type="EMBL" id="GGD80389.1"/>
    </source>
</evidence>
<dbReference type="InterPro" id="IPR036291">
    <property type="entry name" value="NAD(P)-bd_dom_sf"/>
</dbReference>
<protein>
    <submittedName>
        <fullName evidence="3">Short-chain dehydrogenase</fullName>
    </submittedName>
</protein>
<gene>
    <name evidence="3" type="ORF">GCM10010990_32850</name>
</gene>
<evidence type="ECO:0000256" key="2">
    <source>
        <dbReference type="ARBA" id="ARBA00023002"/>
    </source>
</evidence>
<comment type="similarity">
    <text evidence="1">Belongs to the short-chain dehydrogenases/reductases (SDR) family.</text>
</comment>
<dbReference type="GO" id="GO:0016491">
    <property type="term" value="F:oxidoreductase activity"/>
    <property type="evidence" value="ECO:0007669"/>
    <property type="project" value="UniProtKB-KW"/>
</dbReference>
<dbReference type="AlphaFoldDB" id="A0A916Z7R9"/>
<accession>A0A916Z7R9</accession>
<reference evidence="3" key="2">
    <citation type="submission" date="2020-09" db="EMBL/GenBank/DDBJ databases">
        <authorList>
            <person name="Sun Q."/>
            <person name="Zhou Y."/>
        </authorList>
    </citation>
    <scope>NUCLEOTIDE SEQUENCE</scope>
    <source>
        <strain evidence="3">CGMCC 1.15360</strain>
    </source>
</reference>
<dbReference type="Proteomes" id="UP000612349">
    <property type="component" value="Unassembled WGS sequence"/>
</dbReference>
<keyword evidence="2" id="KW-0560">Oxidoreductase</keyword>
<name>A0A916Z7R9_9SPHN</name>
<dbReference type="CDD" id="cd05233">
    <property type="entry name" value="SDR_c"/>
    <property type="match status" value="1"/>
</dbReference>
<dbReference type="InterPro" id="IPR020904">
    <property type="entry name" value="Sc_DH/Rdtase_CS"/>
</dbReference>
<dbReference type="FunFam" id="3.40.50.720:FF:000084">
    <property type="entry name" value="Short-chain dehydrogenase reductase"/>
    <property type="match status" value="1"/>
</dbReference>
<proteinExistence type="inferred from homology"/>
<dbReference type="Pfam" id="PF13561">
    <property type="entry name" value="adh_short_C2"/>
    <property type="match status" value="1"/>
</dbReference>
<dbReference type="EMBL" id="BMIP01000009">
    <property type="protein sequence ID" value="GGD80389.1"/>
    <property type="molecule type" value="Genomic_DNA"/>
</dbReference>
<evidence type="ECO:0000313" key="4">
    <source>
        <dbReference type="Proteomes" id="UP000612349"/>
    </source>
</evidence>
<sequence>MMARFEEKVALVLGASDPAGIGAATARRLAADGAQVVVAARRAGGIAALAREIGGHAIACDITEESSVAALADGAIGKYGRLDIAINCAGANAGGAIDDITEADFLPQARLHLFGTAYFIKQMARCMRAGGSILTTSSVTAFHAGPGLAVYSSTKAGADQIVRVAAAEYGAAGIRVNAIAPGFTRSGITEAYFEYGTMIDAFVRETPLGRLGTVDDIAAAMAWYSSDECFATGQIVQINGGNTLRRIPTQAEMFPS</sequence>
<dbReference type="PANTHER" id="PTHR24321">
    <property type="entry name" value="DEHYDROGENASES, SHORT CHAIN"/>
    <property type="match status" value="1"/>
</dbReference>
<reference evidence="3" key="1">
    <citation type="journal article" date="2014" name="Int. J. Syst. Evol. Microbiol.">
        <title>Complete genome sequence of Corynebacterium casei LMG S-19264T (=DSM 44701T), isolated from a smear-ripened cheese.</title>
        <authorList>
            <consortium name="US DOE Joint Genome Institute (JGI-PGF)"/>
            <person name="Walter F."/>
            <person name="Albersmeier A."/>
            <person name="Kalinowski J."/>
            <person name="Ruckert C."/>
        </authorList>
    </citation>
    <scope>NUCLEOTIDE SEQUENCE</scope>
    <source>
        <strain evidence="3">CGMCC 1.15360</strain>
    </source>
</reference>
<evidence type="ECO:0000256" key="1">
    <source>
        <dbReference type="ARBA" id="ARBA00006484"/>
    </source>
</evidence>
<dbReference type="Gene3D" id="3.40.50.720">
    <property type="entry name" value="NAD(P)-binding Rossmann-like Domain"/>
    <property type="match status" value="1"/>
</dbReference>
<dbReference type="InterPro" id="IPR002347">
    <property type="entry name" value="SDR_fam"/>
</dbReference>